<proteinExistence type="predicted"/>
<accession>A0ACC2V632</accession>
<dbReference type="EMBL" id="JASBWS010000134">
    <property type="protein sequence ID" value="KAJ9094808.1"/>
    <property type="molecule type" value="Genomic_DNA"/>
</dbReference>
<name>A0ACC2V632_9TREE</name>
<gene>
    <name evidence="1" type="ORF">QFC20_006822</name>
</gene>
<evidence type="ECO:0000313" key="2">
    <source>
        <dbReference type="Proteomes" id="UP001230649"/>
    </source>
</evidence>
<evidence type="ECO:0000313" key="1">
    <source>
        <dbReference type="EMBL" id="KAJ9094808.1"/>
    </source>
</evidence>
<protein>
    <submittedName>
        <fullName evidence="1">Uncharacterized protein</fullName>
    </submittedName>
</protein>
<sequence>MSEEDPIYTFFTPAELENPYALYTALSLTPSTKSEAEAITASDVRTSYRRAALRYHPDKHASKGEGERKEMERQFQRVGFAFAVLSDEARRRRYDTTGRTTESAGGMFDDASAMGSWEAYFAAVYQKVDKKMLDEDRERYQGSEEEKEDLYEAYTKHQGSLPEIMAHIPHSSTADEPRFIKLINDAIRAGDLEGYSEWKTSSADQKGRKERARKEKKEAKEAEDAAREMGVWDEFYGDKAGGAQSTKSEQKTKETGKRGTKRKPASTTNGGEEEGDISALAALIGKRQQSRASAFDALLDKYSAPQADEEEKGKKGKRGKKAATEKEVNAELPTEEEFQRLQDKMFAQKAEGVKKGKRGGH</sequence>
<organism evidence="1 2">
    <name type="scientific">Naganishia adeliensis</name>
    <dbReference type="NCBI Taxonomy" id="92952"/>
    <lineage>
        <taxon>Eukaryota</taxon>
        <taxon>Fungi</taxon>
        <taxon>Dikarya</taxon>
        <taxon>Basidiomycota</taxon>
        <taxon>Agaricomycotina</taxon>
        <taxon>Tremellomycetes</taxon>
        <taxon>Filobasidiales</taxon>
        <taxon>Filobasidiaceae</taxon>
        <taxon>Naganishia</taxon>
    </lineage>
</organism>
<reference evidence="1" key="1">
    <citation type="submission" date="2023-04" db="EMBL/GenBank/DDBJ databases">
        <title>Draft Genome sequencing of Naganishia species isolated from polar environments using Oxford Nanopore Technology.</title>
        <authorList>
            <person name="Leo P."/>
            <person name="Venkateswaran K."/>
        </authorList>
    </citation>
    <scope>NUCLEOTIDE SEQUENCE</scope>
    <source>
        <strain evidence="1">MNA-CCFEE 5262</strain>
    </source>
</reference>
<dbReference type="Proteomes" id="UP001230649">
    <property type="component" value="Unassembled WGS sequence"/>
</dbReference>
<comment type="caution">
    <text evidence="1">The sequence shown here is derived from an EMBL/GenBank/DDBJ whole genome shotgun (WGS) entry which is preliminary data.</text>
</comment>
<keyword evidence="2" id="KW-1185">Reference proteome</keyword>